<keyword evidence="2" id="KW-1185">Reference proteome</keyword>
<dbReference type="Proteomes" id="UP000199435">
    <property type="component" value="Unassembled WGS sequence"/>
</dbReference>
<dbReference type="EMBL" id="FMAH01000003">
    <property type="protein sequence ID" value="SCB13414.1"/>
    <property type="molecule type" value="Genomic_DNA"/>
</dbReference>
<protein>
    <submittedName>
        <fullName evidence="1">Uncharacterized protein</fullName>
    </submittedName>
</protein>
<reference evidence="2" key="1">
    <citation type="submission" date="2016-08" db="EMBL/GenBank/DDBJ databases">
        <authorList>
            <person name="Varghese N."/>
            <person name="Submissions Spin"/>
        </authorList>
    </citation>
    <scope>NUCLEOTIDE SEQUENCE [LARGE SCALE GENOMIC DNA]</scope>
    <source>
        <strain evidence="2">HAMBI 2971</strain>
    </source>
</reference>
<organism evidence="1 2">
    <name type="scientific">Rhizobium miluonense</name>
    <dbReference type="NCBI Taxonomy" id="411945"/>
    <lineage>
        <taxon>Bacteria</taxon>
        <taxon>Pseudomonadati</taxon>
        <taxon>Pseudomonadota</taxon>
        <taxon>Alphaproteobacteria</taxon>
        <taxon>Hyphomicrobiales</taxon>
        <taxon>Rhizobiaceae</taxon>
        <taxon>Rhizobium/Agrobacterium group</taxon>
        <taxon>Rhizobium</taxon>
    </lineage>
</organism>
<dbReference type="AlphaFoldDB" id="A0A1C3UDA3"/>
<gene>
    <name evidence="1" type="ORF">GA0061102_100321</name>
</gene>
<dbReference type="RefSeq" id="WP_092844301.1">
    <property type="nucleotide sequence ID" value="NZ_FMAH01000003.1"/>
</dbReference>
<evidence type="ECO:0000313" key="1">
    <source>
        <dbReference type="EMBL" id="SCB13414.1"/>
    </source>
</evidence>
<accession>A0A1C3UDA3</accession>
<name>A0A1C3UDA3_9HYPH</name>
<proteinExistence type="predicted"/>
<dbReference type="OrthoDB" id="9130902at2"/>
<evidence type="ECO:0000313" key="2">
    <source>
        <dbReference type="Proteomes" id="UP000199435"/>
    </source>
</evidence>
<sequence length="244" mass="27881">MGIAVSGVIFDPIKDFDVSMLNRAFALRLEKIEGKFYPDTKPRFDPRNKGDFIVNLGDEHTCIMNAAVADDLLFENDLTSYHVLSREFPTVDRMIFFCLYDSGGSYGYSAFAHGELLRRKLYTVHEGHVENGTPLAVEEKWQPAILTDQEIIDEGFEDGDERRFFRHVTSGILADDTMVNSYVVDELLRAEYGWSPFDDGEPSEYGYYRTVESAPSVVPFEQEKARGSQPVPSSIKSFLRRWFQ</sequence>